<dbReference type="EMBL" id="MT143727">
    <property type="protein sequence ID" value="QJB01716.1"/>
    <property type="molecule type" value="Genomic_DNA"/>
</dbReference>
<gene>
    <name evidence="1" type="ORF">MM171B02101_0009</name>
</gene>
<dbReference type="AlphaFoldDB" id="A0A6M3M8U9"/>
<protein>
    <submittedName>
        <fullName evidence="1">Uncharacterized protein</fullName>
    </submittedName>
</protein>
<proteinExistence type="predicted"/>
<name>A0A6M3M8U9_9ZZZZ</name>
<reference evidence="1" key="1">
    <citation type="submission" date="2020-03" db="EMBL/GenBank/DDBJ databases">
        <title>The deep terrestrial virosphere.</title>
        <authorList>
            <person name="Holmfeldt K."/>
            <person name="Nilsson E."/>
            <person name="Simone D."/>
            <person name="Lopez-Fernandez M."/>
            <person name="Wu X."/>
            <person name="de Brujin I."/>
            <person name="Lundin D."/>
            <person name="Andersson A."/>
            <person name="Bertilsson S."/>
            <person name="Dopson M."/>
        </authorList>
    </citation>
    <scope>NUCLEOTIDE SEQUENCE</scope>
    <source>
        <strain evidence="1">MM171B02101</strain>
    </source>
</reference>
<evidence type="ECO:0000313" key="1">
    <source>
        <dbReference type="EMBL" id="QJB01716.1"/>
    </source>
</evidence>
<accession>A0A6M3M8U9</accession>
<sequence>MDHGPNRAGDMVNRLPQAKKIHTNPDKGTLDMIHLKRRQEMKDFFTLIEREPFGKIFVDRPKPFYIKGYGMVVRNGDITAWLVSHYEELQEIADGYLSLKQEGCLELP</sequence>
<organism evidence="1">
    <name type="scientific">viral metagenome</name>
    <dbReference type="NCBI Taxonomy" id="1070528"/>
    <lineage>
        <taxon>unclassified sequences</taxon>
        <taxon>metagenomes</taxon>
        <taxon>organismal metagenomes</taxon>
    </lineage>
</organism>